<comment type="similarity">
    <text evidence="1">Belongs to the staphylococcal/streptococcal toxin family.</text>
</comment>
<dbReference type="Pfam" id="PF09199">
    <property type="entry name" value="SSL_OB"/>
    <property type="match status" value="1"/>
</dbReference>
<gene>
    <name evidence="4" type="ORF">NCTC8317_00380</name>
</gene>
<organism evidence="4">
    <name type="scientific">Staphylococcus aureus</name>
    <dbReference type="NCBI Taxonomy" id="1280"/>
    <lineage>
        <taxon>Bacteria</taxon>
        <taxon>Bacillati</taxon>
        <taxon>Bacillota</taxon>
        <taxon>Bacilli</taxon>
        <taxon>Bacillales</taxon>
        <taxon>Staphylococcaceae</taxon>
        <taxon>Staphylococcus</taxon>
    </lineage>
</organism>
<dbReference type="Gene3D" id="3.10.20.120">
    <property type="match status" value="1"/>
</dbReference>
<dbReference type="AlphaFoldDB" id="A0AB74PZD2"/>
<evidence type="ECO:0000256" key="1">
    <source>
        <dbReference type="ARBA" id="ARBA00008401"/>
    </source>
</evidence>
<dbReference type="SUPFAM" id="SSF50203">
    <property type="entry name" value="Bacterial enterotoxins"/>
    <property type="match status" value="1"/>
</dbReference>
<evidence type="ECO:0000313" key="4">
    <source>
        <dbReference type="EMBL" id="VDY47372.1"/>
    </source>
</evidence>
<protein>
    <submittedName>
        <fullName evidence="4">Superantigen-like protein</fullName>
    </submittedName>
</protein>
<dbReference type="InterPro" id="IPR016091">
    <property type="entry name" value="SuperAg_toxin_C"/>
</dbReference>
<dbReference type="SUPFAM" id="SSF54334">
    <property type="entry name" value="Superantigen toxins, C-terminal domain"/>
    <property type="match status" value="1"/>
</dbReference>
<sequence>MEWHIGANIMWVDCSYYVIEKSNLNRLGLKIMKFKAIAKASLALGMLATGVITSNVQSVQAKTEVKQQSEADLKLYYSGPSFEHKKVTGFKYTDEKGSFFEFIDRGQFNKVSLVGPDKDKLNDGDNSGLDVFVVREGYGRQADNHSIGGVTKTNRQSYFDQINTPILEIKNDSEDLYKGYHLIFKEDISLKELDYRLRERAIKQHGLYSNGLKQGQITITMKDGKSHTIDLSQKLEKERMGDSIDGRQIQKILVEIK</sequence>
<dbReference type="NCBIfam" id="NF009595">
    <property type="entry name" value="PRK13037.1"/>
    <property type="match status" value="1"/>
</dbReference>
<evidence type="ECO:0000259" key="3">
    <source>
        <dbReference type="Pfam" id="PF09199"/>
    </source>
</evidence>
<accession>A0AB74PZD2</accession>
<dbReference type="Proteomes" id="UP000280323">
    <property type="component" value="Chromosome"/>
</dbReference>
<dbReference type="InterPro" id="IPR013307">
    <property type="entry name" value="Superantigen_bac"/>
</dbReference>
<dbReference type="InterPro" id="IPR008992">
    <property type="entry name" value="Enterotoxin"/>
</dbReference>
<dbReference type="Pfam" id="PF02876">
    <property type="entry name" value="Stap_Strp_tox_C"/>
    <property type="match status" value="1"/>
</dbReference>
<dbReference type="PRINTS" id="PR01800">
    <property type="entry name" value="STAPHEXOTOXN"/>
</dbReference>
<dbReference type="GO" id="GO:0005576">
    <property type="term" value="C:extracellular region"/>
    <property type="evidence" value="ECO:0007669"/>
    <property type="project" value="InterPro"/>
</dbReference>
<dbReference type="PRINTS" id="PR01501">
    <property type="entry name" value="TOXICSSTOXIN"/>
</dbReference>
<dbReference type="Gene3D" id="2.40.50.110">
    <property type="match status" value="1"/>
</dbReference>
<feature type="domain" description="Staphylococcal superantigen-like OB-fold" evidence="3">
    <location>
        <begin position="72"/>
        <end position="154"/>
    </location>
</feature>
<dbReference type="PRINTS" id="PR01898">
    <property type="entry name" value="SAGSUPRFAMLY"/>
</dbReference>
<name>A0AB74PZD2_STAAU</name>
<proteinExistence type="inferred from homology"/>
<reference evidence="4" key="1">
    <citation type="submission" date="2018-12" db="EMBL/GenBank/DDBJ databases">
        <authorList>
            <consortium name="Pathogen Informatics"/>
        </authorList>
    </citation>
    <scope>NUCLEOTIDE SEQUENCE</scope>
    <source>
        <strain evidence="4">NCTC8317</strain>
    </source>
</reference>
<dbReference type="InterPro" id="IPR006123">
    <property type="entry name" value="Toxin_b-grasp_Staph/Strep"/>
</dbReference>
<dbReference type="EMBL" id="LR133917">
    <property type="protein sequence ID" value="VDY47372.1"/>
    <property type="molecule type" value="Genomic_DNA"/>
</dbReference>
<dbReference type="InterPro" id="IPR008375">
    <property type="entry name" value="Staph_exotoxin"/>
</dbReference>
<feature type="domain" description="Staphylococcal/Streptococcal toxin beta-grasp" evidence="2">
    <location>
        <begin position="177"/>
        <end position="256"/>
    </location>
</feature>
<evidence type="ECO:0000259" key="2">
    <source>
        <dbReference type="Pfam" id="PF02876"/>
    </source>
</evidence>
<dbReference type="InterPro" id="IPR015282">
    <property type="entry name" value="SSL_OB"/>
</dbReference>